<sequence length="104" mass="12326">MTKSGKQSKRLIVSPLARTDLRGIRRFISETSPFYAREFLRDLTAKISWIAQADFTGSPRDHISPGLRALPYRRLCIYYRYYADRIVILRVMHMVQDVKREDFE</sequence>
<keyword evidence="1" id="KW-1277">Toxin-antitoxin system</keyword>
<reference evidence="2 3" key="1">
    <citation type="submission" date="2019-06" db="EMBL/GenBank/DDBJ databases">
        <title>The draft genome of Rhizobium smilacinae PTYR-5.</title>
        <authorList>
            <person name="Liu L."/>
            <person name="Li L."/>
            <person name="Zhang X."/>
        </authorList>
    </citation>
    <scope>NUCLEOTIDE SEQUENCE [LARGE SCALE GENOMIC DNA]</scope>
    <source>
        <strain evidence="2 3">PTYR-5</strain>
    </source>
</reference>
<dbReference type="Gene3D" id="3.30.2310.20">
    <property type="entry name" value="RelE-like"/>
    <property type="match status" value="1"/>
</dbReference>
<evidence type="ECO:0000256" key="1">
    <source>
        <dbReference type="ARBA" id="ARBA00022649"/>
    </source>
</evidence>
<protein>
    <submittedName>
        <fullName evidence="2">Type II toxin-antitoxin system RelE/ParE family toxin</fullName>
    </submittedName>
</protein>
<proteinExistence type="predicted"/>
<dbReference type="AlphaFoldDB" id="A0A5C4XPZ5"/>
<dbReference type="EMBL" id="VDMN01000001">
    <property type="protein sequence ID" value="TNM65555.1"/>
    <property type="molecule type" value="Genomic_DNA"/>
</dbReference>
<name>A0A5C4XPZ5_9HYPH</name>
<dbReference type="InterPro" id="IPR007712">
    <property type="entry name" value="RelE/ParE_toxin"/>
</dbReference>
<dbReference type="Pfam" id="PF05016">
    <property type="entry name" value="ParE_toxin"/>
    <property type="match status" value="1"/>
</dbReference>
<evidence type="ECO:0000313" key="2">
    <source>
        <dbReference type="EMBL" id="TNM65555.1"/>
    </source>
</evidence>
<organism evidence="2 3">
    <name type="scientific">Aliirhizobium smilacinae</name>
    <dbReference type="NCBI Taxonomy" id="1395944"/>
    <lineage>
        <taxon>Bacteria</taxon>
        <taxon>Pseudomonadati</taxon>
        <taxon>Pseudomonadota</taxon>
        <taxon>Alphaproteobacteria</taxon>
        <taxon>Hyphomicrobiales</taxon>
        <taxon>Rhizobiaceae</taxon>
        <taxon>Aliirhizobium</taxon>
    </lineage>
</organism>
<dbReference type="RefSeq" id="WP_139673509.1">
    <property type="nucleotide sequence ID" value="NZ_VDMN01000001.1"/>
</dbReference>
<gene>
    <name evidence="2" type="ORF">FHP24_04635</name>
</gene>
<keyword evidence="3" id="KW-1185">Reference proteome</keyword>
<comment type="caution">
    <text evidence="2">The sequence shown here is derived from an EMBL/GenBank/DDBJ whole genome shotgun (WGS) entry which is preliminary data.</text>
</comment>
<accession>A0A5C4XPZ5</accession>
<dbReference type="InterPro" id="IPR035093">
    <property type="entry name" value="RelE/ParE_toxin_dom_sf"/>
</dbReference>
<evidence type="ECO:0000313" key="3">
    <source>
        <dbReference type="Proteomes" id="UP000311605"/>
    </source>
</evidence>
<dbReference type="Proteomes" id="UP000311605">
    <property type="component" value="Unassembled WGS sequence"/>
</dbReference>
<dbReference type="OrthoDB" id="595470at2"/>